<feature type="transmembrane region" description="Helical" evidence="6">
    <location>
        <begin position="12"/>
        <end position="29"/>
    </location>
</feature>
<dbReference type="EMBL" id="VSSQ01002268">
    <property type="protein sequence ID" value="MPM14382.1"/>
    <property type="molecule type" value="Genomic_DNA"/>
</dbReference>
<keyword evidence="3 6" id="KW-0812">Transmembrane</keyword>
<protein>
    <recommendedName>
        <fullName evidence="7">Acyltransferase 3 domain-containing protein</fullName>
    </recommendedName>
</protein>
<evidence type="ECO:0000256" key="2">
    <source>
        <dbReference type="ARBA" id="ARBA00022475"/>
    </source>
</evidence>
<dbReference type="GO" id="GO:0016413">
    <property type="term" value="F:O-acetyltransferase activity"/>
    <property type="evidence" value="ECO:0007669"/>
    <property type="project" value="TreeGrafter"/>
</dbReference>
<reference evidence="8" key="1">
    <citation type="submission" date="2019-08" db="EMBL/GenBank/DDBJ databases">
        <authorList>
            <person name="Kucharzyk K."/>
            <person name="Murdoch R.W."/>
            <person name="Higgins S."/>
            <person name="Loffler F."/>
        </authorList>
    </citation>
    <scope>NUCLEOTIDE SEQUENCE</scope>
</reference>
<comment type="caution">
    <text evidence="8">The sequence shown here is derived from an EMBL/GenBank/DDBJ whole genome shotgun (WGS) entry which is preliminary data.</text>
</comment>
<feature type="domain" description="Acyltransferase 3" evidence="7">
    <location>
        <begin position="17"/>
        <end position="340"/>
    </location>
</feature>
<feature type="transmembrane region" description="Helical" evidence="6">
    <location>
        <begin position="154"/>
        <end position="172"/>
    </location>
</feature>
<dbReference type="GO" id="GO:0005886">
    <property type="term" value="C:plasma membrane"/>
    <property type="evidence" value="ECO:0007669"/>
    <property type="project" value="UniProtKB-SubCell"/>
</dbReference>
<keyword evidence="4 6" id="KW-1133">Transmembrane helix</keyword>
<feature type="transmembrane region" description="Helical" evidence="6">
    <location>
        <begin position="117"/>
        <end position="142"/>
    </location>
</feature>
<feature type="transmembrane region" description="Helical" evidence="6">
    <location>
        <begin position="321"/>
        <end position="342"/>
    </location>
</feature>
<evidence type="ECO:0000256" key="1">
    <source>
        <dbReference type="ARBA" id="ARBA00004651"/>
    </source>
</evidence>
<evidence type="ECO:0000313" key="8">
    <source>
        <dbReference type="EMBL" id="MPM14382.1"/>
    </source>
</evidence>
<dbReference type="PANTHER" id="PTHR40074:SF2">
    <property type="entry name" value="O-ACETYLTRANSFERASE WECH"/>
    <property type="match status" value="1"/>
</dbReference>
<sequence length="354" mass="41690">MNNSEKLKPEISAYNVLLCILVIFIHVSSSPVTTLAKRTWQSAVVFMPWRLSAFCVQGFIFLSGLKHFLNYGTKPDYRKFYFSRIKRIIIPYIIWNIIYFSYYVLRGYIAYSPRDLGIYILNGSLVSPFYFIVIIIQFYALAPVWHKMVQKINPIFMLVLSAILTFLLGQYLPETIKLINPRWSICYNDRVFTTYLFYWVAGCYAGINYEKFVNIVRQNRVFITIWFSIITLTESILSYLSFSEIKPIYWIENIHYLYCVSAVLFFFMFFAAIYEKRSLDNKFIKAVNNASYDIYLIHCLFIYFINSTMNFIGISDIAITYFIRIIVVYSCSIGISILIGHVRTMITSRKHLKI</sequence>
<dbReference type="Pfam" id="PF01757">
    <property type="entry name" value="Acyl_transf_3"/>
    <property type="match status" value="1"/>
</dbReference>
<dbReference type="GO" id="GO:0009246">
    <property type="term" value="P:enterobacterial common antigen biosynthetic process"/>
    <property type="evidence" value="ECO:0007669"/>
    <property type="project" value="TreeGrafter"/>
</dbReference>
<organism evidence="8">
    <name type="scientific">bioreactor metagenome</name>
    <dbReference type="NCBI Taxonomy" id="1076179"/>
    <lineage>
        <taxon>unclassified sequences</taxon>
        <taxon>metagenomes</taxon>
        <taxon>ecological metagenomes</taxon>
    </lineage>
</organism>
<evidence type="ECO:0000259" key="7">
    <source>
        <dbReference type="Pfam" id="PF01757"/>
    </source>
</evidence>
<evidence type="ECO:0000256" key="5">
    <source>
        <dbReference type="ARBA" id="ARBA00023136"/>
    </source>
</evidence>
<feature type="transmembrane region" description="Helical" evidence="6">
    <location>
        <begin position="295"/>
        <end position="315"/>
    </location>
</feature>
<feature type="transmembrane region" description="Helical" evidence="6">
    <location>
        <begin position="221"/>
        <end position="242"/>
    </location>
</feature>
<proteinExistence type="predicted"/>
<dbReference type="PANTHER" id="PTHR40074">
    <property type="entry name" value="O-ACETYLTRANSFERASE WECH"/>
    <property type="match status" value="1"/>
</dbReference>
<comment type="subcellular location">
    <subcellularLocation>
        <location evidence="1">Cell membrane</location>
        <topology evidence="1">Multi-pass membrane protein</topology>
    </subcellularLocation>
</comment>
<evidence type="ECO:0000256" key="4">
    <source>
        <dbReference type="ARBA" id="ARBA00022989"/>
    </source>
</evidence>
<name>A0A644XDW4_9ZZZZ</name>
<feature type="transmembrane region" description="Helical" evidence="6">
    <location>
        <begin position="192"/>
        <end position="209"/>
    </location>
</feature>
<keyword evidence="5 6" id="KW-0472">Membrane</keyword>
<feature type="transmembrane region" description="Helical" evidence="6">
    <location>
        <begin position="49"/>
        <end position="69"/>
    </location>
</feature>
<keyword evidence="2" id="KW-1003">Cell membrane</keyword>
<feature type="transmembrane region" description="Helical" evidence="6">
    <location>
        <begin position="89"/>
        <end position="111"/>
    </location>
</feature>
<dbReference type="AlphaFoldDB" id="A0A644XDW4"/>
<evidence type="ECO:0000256" key="3">
    <source>
        <dbReference type="ARBA" id="ARBA00022692"/>
    </source>
</evidence>
<gene>
    <name evidence="8" type="ORF">SDC9_60744</name>
</gene>
<feature type="transmembrane region" description="Helical" evidence="6">
    <location>
        <begin position="254"/>
        <end position="274"/>
    </location>
</feature>
<accession>A0A644XDW4</accession>
<dbReference type="InterPro" id="IPR002656">
    <property type="entry name" value="Acyl_transf_3_dom"/>
</dbReference>
<evidence type="ECO:0000256" key="6">
    <source>
        <dbReference type="SAM" id="Phobius"/>
    </source>
</evidence>